<dbReference type="RefSeq" id="WP_012555972.1">
    <property type="nucleotide sequence ID" value="NC_011368.1"/>
</dbReference>
<comment type="pathway">
    <text evidence="2">Cofactor biosynthesis; Fe-Mo cofactor biosynthesis.</text>
</comment>
<evidence type="ECO:0000313" key="8">
    <source>
        <dbReference type="EMBL" id="ACI58274.1"/>
    </source>
</evidence>
<dbReference type="NCBIfam" id="TIGR01285">
    <property type="entry name" value="nifN"/>
    <property type="match status" value="1"/>
</dbReference>
<evidence type="ECO:0000313" key="9">
    <source>
        <dbReference type="Proteomes" id="UP000008330"/>
    </source>
</evidence>
<dbReference type="Gene3D" id="3.40.50.1980">
    <property type="entry name" value="Nitrogenase molybdenum iron protein domain"/>
    <property type="match status" value="3"/>
</dbReference>
<evidence type="ECO:0000256" key="3">
    <source>
        <dbReference type="ARBA" id="ARBA00011002"/>
    </source>
</evidence>
<dbReference type="EMBL" id="CP001192">
    <property type="protein sequence ID" value="ACI58274.1"/>
    <property type="molecule type" value="Genomic_DNA"/>
</dbReference>
<dbReference type="SUPFAM" id="SSF53807">
    <property type="entry name" value="Helical backbone' metal receptor"/>
    <property type="match status" value="1"/>
</dbReference>
<keyword evidence="8" id="KW-0560">Oxidoreductase</keyword>
<accession>A0ABF7QVB6</accession>
<dbReference type="InterPro" id="IPR050152">
    <property type="entry name" value="ChlB/BchB/BchZ"/>
</dbReference>
<dbReference type="PANTHER" id="PTHR33712:SF7">
    <property type="entry name" value="LIGHT-INDEPENDENT PROTOCHLOROPHYLLIDE REDUCTASE SUBUNIT B"/>
    <property type="match status" value="1"/>
</dbReference>
<organism evidence="8 9">
    <name type="scientific">Rhizobium leguminosarum bv. trifolii (strain WSM2304)</name>
    <dbReference type="NCBI Taxonomy" id="395492"/>
    <lineage>
        <taxon>Bacteria</taxon>
        <taxon>Pseudomonadati</taxon>
        <taxon>Pseudomonadota</taxon>
        <taxon>Alphaproteobacteria</taxon>
        <taxon>Hyphomicrobiales</taxon>
        <taxon>Rhizobiaceae</taxon>
        <taxon>Rhizobium/Agrobacterium group</taxon>
        <taxon>Rhizobium</taxon>
    </lineage>
</organism>
<comment type="function">
    <text evidence="1">This protein may play a role in the biosynthesis of the prosthetic group of nitrogenase (FeMo cofactor).</text>
</comment>
<name>A0ABF7QVB6_RHILW</name>
<dbReference type="KEGG" id="rlt:Rleg2_5056"/>
<reference evidence="8 9" key="1">
    <citation type="journal article" date="2010" name="Stand. Genomic Sci.">
        <title>Complete genome sequence of Rhizobium leguminosarum bv trifolii strain WSM2304, an effective microsymbiont of the South American clover Trifolium polymorphum.</title>
        <authorList>
            <person name="Reeve W."/>
            <person name="O'Hara G."/>
            <person name="Chain P."/>
            <person name="Ardley J."/>
            <person name="Brau L."/>
            <person name="Nandesena K."/>
            <person name="Tiwari R."/>
            <person name="Malfatti S."/>
            <person name="Kiss H."/>
            <person name="Lapidus A."/>
            <person name="Copeland A."/>
            <person name="Nolan M."/>
            <person name="Land M."/>
            <person name="Ivanova N."/>
            <person name="Mavromatis K."/>
            <person name="Markowitz V."/>
            <person name="Kyrpides N."/>
            <person name="Melino V."/>
            <person name="Denton M."/>
            <person name="Yates R."/>
            <person name="Howieson J."/>
        </authorList>
    </citation>
    <scope>NUCLEOTIDE SEQUENCE [LARGE SCALE GENOMIC DNA]</scope>
    <source>
        <strain evidence="8 9">WSM2304</strain>
    </source>
</reference>
<feature type="domain" description="Nitrogenase/oxidoreductase component 1" evidence="7">
    <location>
        <begin position="19"/>
        <end position="428"/>
    </location>
</feature>
<dbReference type="InterPro" id="IPR000510">
    <property type="entry name" value="Nase/OxRdtase_comp1"/>
</dbReference>
<keyword evidence="5 6" id="KW-0535">Nitrogen fixation</keyword>
<dbReference type="Proteomes" id="UP000008330">
    <property type="component" value="Plasmid pRLG201"/>
</dbReference>
<keyword evidence="8" id="KW-0614">Plasmid</keyword>
<evidence type="ECO:0000256" key="4">
    <source>
        <dbReference type="ARBA" id="ARBA00013282"/>
    </source>
</evidence>
<protein>
    <recommendedName>
        <fullName evidence="4">Nitrogenase iron-molybdenum cofactor biosynthesis protein NifN</fullName>
    </recommendedName>
</protein>
<dbReference type="InterPro" id="IPR005975">
    <property type="entry name" value="Nase_Mo-Fe_CF"/>
</dbReference>
<dbReference type="Pfam" id="PF00148">
    <property type="entry name" value="Oxidored_nitro"/>
    <property type="match status" value="1"/>
</dbReference>
<geneLocation type="plasmid" evidence="8 9">
    <name>pRLG201</name>
</geneLocation>
<gene>
    <name evidence="8" type="ordered locus">Rleg2_5056</name>
</gene>
<dbReference type="InterPro" id="IPR000318">
    <property type="entry name" value="Nase_comp1_CS"/>
</dbReference>
<evidence type="ECO:0000256" key="6">
    <source>
        <dbReference type="RuleBase" id="RU004021"/>
    </source>
</evidence>
<dbReference type="GO" id="GO:0016491">
    <property type="term" value="F:oxidoreductase activity"/>
    <property type="evidence" value="ECO:0007669"/>
    <property type="project" value="UniProtKB-KW"/>
</dbReference>
<dbReference type="PROSITE" id="PS00699">
    <property type="entry name" value="NITROGENASE_1_1"/>
    <property type="match status" value="1"/>
</dbReference>
<dbReference type="AlphaFoldDB" id="A0ABF7QVB6"/>
<evidence type="ECO:0000256" key="2">
    <source>
        <dbReference type="ARBA" id="ARBA00005155"/>
    </source>
</evidence>
<dbReference type="PANTHER" id="PTHR33712">
    <property type="entry name" value="LIGHT-INDEPENDENT PROTOCHLOROPHYLLIDE REDUCTASE SUBUNIT B"/>
    <property type="match status" value="1"/>
</dbReference>
<evidence type="ECO:0000256" key="1">
    <source>
        <dbReference type="ARBA" id="ARBA00003171"/>
    </source>
</evidence>
<dbReference type="CDD" id="cd01966">
    <property type="entry name" value="Nitrogenase_NifN_1"/>
    <property type="match status" value="1"/>
</dbReference>
<sequence>MARILTKTKRAAINPLKVSQPLGAALAFLGIDGALPILHGSQGCTSFALVLMVRHFKQAVPLQTTAMDAITSVMGAADSLERAIVELAARTRPRLIGICTTALAETRDEDIAGDIVNIKSAHSQELKDSEVVLARTPDFAGAVEEGWSKAVTAIIEAITRHGTRARDPKKIVIFPGSNMTVADIEHLRETIESFGLTPMILPDASGGSDLTASGQWAPIARGGTTVEQVRDLGAASQCIAVGEQMRRPAEALQGLTGVPYVMFESLTGLNNADRFAWLLKSISRNDVPTTVRRGRLQLQEAMLGGHFLLAGKKIAIASEPDQLFQFAQFFISMGALLTAAVTTTSHSTVLQLLPADTVQVGDLADLEQLAADTDLLVTHSHGRQAAERLAVPLMRIGFPIFDRIGSQHKLNILYRGTRDMIYEVGNLVQADRDRQPPLNRSIPAVQVS</sequence>
<comment type="similarity">
    <text evidence="3 6">Belongs to the NifD/NifK/NifE/NifN family.</text>
</comment>
<evidence type="ECO:0000256" key="5">
    <source>
        <dbReference type="ARBA" id="ARBA00023231"/>
    </source>
</evidence>
<keyword evidence="9" id="KW-1185">Reference proteome</keyword>
<proteinExistence type="inferred from homology"/>
<evidence type="ECO:0000259" key="7">
    <source>
        <dbReference type="Pfam" id="PF00148"/>
    </source>
</evidence>